<dbReference type="Proteomes" id="UP000094313">
    <property type="component" value="Chromosome"/>
</dbReference>
<keyword evidence="10" id="KW-1185">Reference proteome</keyword>
<dbReference type="PROSITE" id="PS51257">
    <property type="entry name" value="PROKAR_LIPOPROTEIN"/>
    <property type="match status" value="1"/>
</dbReference>
<evidence type="ECO:0000256" key="3">
    <source>
        <dbReference type="ARBA" id="ARBA00022692"/>
    </source>
</evidence>
<dbReference type="PANTHER" id="PTHR30572">
    <property type="entry name" value="MEMBRANE COMPONENT OF TRANSPORTER-RELATED"/>
    <property type="match status" value="1"/>
</dbReference>
<sequence>MYLLNFKIALRNLLRNKMASLINISGLAIGLAACLMLLLYVSYEWNFDRGFKKSSDTYQLMFNFYGADHHIRSTGNQSPNTIATVLKEEMPEVENVSRILWASRRLLANGKNSFKVSGRYADPELLKIFDFKVLHGNLEKALDDPHSIVLTASTARKLFGSTDVLNRGLKFENQVALKVTAVIEDLPPNTSYDFDCLNSWKLYEQLNTWVIEPNWHNYSFFTLFTLKKGTDVSSFNKKIKDLSRKHAPSTISEAEPFAYPLVKLHLYDRFLNGKVDGGQVDRVRTFGILALSILIIACINFMNLSTARSQKRAKEVGIKKTIGASRYSLVSQFLMESLLLTLVSVVIAIVLVELSLPKFNQLVSAELHIAYGDPLNWIGVILLILFTGIIAGSYPAFYLSAFNPVQTLKKTVGLKSGFSLNFRQVLVVIQFGFAVLLIIATLIMYDQLAYLRKKPLGYQVNALVEMPHEGNLYLKYDLLKERLLASGAITSMCQSSGSISQHNSNSSGMEWEGMSEGDKKMSVDQIFTGYDFVKTNGLKLSEGRDFTKGLSSDSVAVMLSKTAVKMMGLKNPVGQNVVFQDVKRQVVGVFEDIAWGDLAKKERPMIIAYNPNNSDVITMRLNTDKDLKDNVEMISKVTKEINPDFPVEIKFLDHLVAEKIRDEATMVSLSNLFGGLAIFISCLGLFGLSAFSAEQRTKEIGVRKVLGASVPGIVRLLSFNFVKTVFVALIIAMPVAYLIMNNWLNKFDYHISIGWAVFVQTGILIVVIALLTVSWQSYRAAKANPVDALKYE</sequence>
<gene>
    <name evidence="9" type="ORF">BFS30_16095</name>
</gene>
<evidence type="ECO:0000256" key="5">
    <source>
        <dbReference type="ARBA" id="ARBA00023136"/>
    </source>
</evidence>
<evidence type="ECO:0000259" key="7">
    <source>
        <dbReference type="Pfam" id="PF02687"/>
    </source>
</evidence>
<name>A0A1D7QIR8_9SPHI</name>
<feature type="domain" description="MacB-like periplasmic core" evidence="8">
    <location>
        <begin position="20"/>
        <end position="241"/>
    </location>
</feature>
<feature type="transmembrane region" description="Helical" evidence="6">
    <location>
        <begin position="286"/>
        <end position="306"/>
    </location>
</feature>
<dbReference type="InterPro" id="IPR050250">
    <property type="entry name" value="Macrolide_Exporter_MacB"/>
</dbReference>
<evidence type="ECO:0000256" key="1">
    <source>
        <dbReference type="ARBA" id="ARBA00004651"/>
    </source>
</evidence>
<dbReference type="Pfam" id="PF02687">
    <property type="entry name" value="FtsX"/>
    <property type="match status" value="2"/>
</dbReference>
<evidence type="ECO:0000259" key="8">
    <source>
        <dbReference type="Pfam" id="PF12704"/>
    </source>
</evidence>
<evidence type="ECO:0008006" key="11">
    <source>
        <dbReference type="Google" id="ProtNLM"/>
    </source>
</evidence>
<keyword evidence="4 6" id="KW-1133">Transmembrane helix</keyword>
<keyword evidence="2" id="KW-1003">Cell membrane</keyword>
<proteinExistence type="predicted"/>
<feature type="transmembrane region" description="Helical" evidence="6">
    <location>
        <begin position="672"/>
        <end position="693"/>
    </location>
</feature>
<dbReference type="InterPro" id="IPR003838">
    <property type="entry name" value="ABC3_permease_C"/>
</dbReference>
<feature type="transmembrane region" description="Helical" evidence="6">
    <location>
        <begin position="377"/>
        <end position="399"/>
    </location>
</feature>
<organism evidence="9 10">
    <name type="scientific">Pedobacter steynii</name>
    <dbReference type="NCBI Taxonomy" id="430522"/>
    <lineage>
        <taxon>Bacteria</taxon>
        <taxon>Pseudomonadati</taxon>
        <taxon>Bacteroidota</taxon>
        <taxon>Sphingobacteriia</taxon>
        <taxon>Sphingobacteriales</taxon>
        <taxon>Sphingobacteriaceae</taxon>
        <taxon>Pedobacter</taxon>
    </lineage>
</organism>
<evidence type="ECO:0000313" key="10">
    <source>
        <dbReference type="Proteomes" id="UP000094313"/>
    </source>
</evidence>
<dbReference type="OrthoDB" id="1451596at2"/>
<reference evidence="9 10" key="1">
    <citation type="submission" date="2016-08" db="EMBL/GenBank/DDBJ databases">
        <authorList>
            <person name="Seilhamer J.J."/>
        </authorList>
    </citation>
    <scope>NUCLEOTIDE SEQUENCE [LARGE SCALE GENOMIC DNA]</scope>
    <source>
        <strain evidence="9 10">DX4</strain>
    </source>
</reference>
<dbReference type="KEGG" id="psty:BFS30_16095"/>
<accession>A0A1D7QIR8</accession>
<keyword evidence="5 6" id="KW-0472">Membrane</keyword>
<feature type="transmembrane region" description="Helical" evidence="6">
    <location>
        <begin position="752"/>
        <end position="773"/>
    </location>
</feature>
<comment type="subcellular location">
    <subcellularLocation>
        <location evidence="1">Cell membrane</location>
        <topology evidence="1">Multi-pass membrane protein</topology>
    </subcellularLocation>
</comment>
<evidence type="ECO:0000256" key="6">
    <source>
        <dbReference type="SAM" id="Phobius"/>
    </source>
</evidence>
<evidence type="ECO:0000256" key="2">
    <source>
        <dbReference type="ARBA" id="ARBA00022475"/>
    </source>
</evidence>
<protein>
    <recommendedName>
        <fullName evidence="11">ABC-type antimicrobial peptide transport system, permease component</fullName>
    </recommendedName>
</protein>
<keyword evidence="3 6" id="KW-0812">Transmembrane</keyword>
<feature type="transmembrane region" description="Helical" evidence="6">
    <location>
        <begin position="21"/>
        <end position="43"/>
    </location>
</feature>
<feature type="domain" description="ABC3 transporter permease C-terminal" evidence="7">
    <location>
        <begin position="672"/>
        <end position="785"/>
    </location>
</feature>
<evidence type="ECO:0000256" key="4">
    <source>
        <dbReference type="ARBA" id="ARBA00022989"/>
    </source>
</evidence>
<feature type="transmembrane region" description="Helical" evidence="6">
    <location>
        <begin position="420"/>
        <end position="445"/>
    </location>
</feature>
<feature type="transmembrane region" description="Helical" evidence="6">
    <location>
        <begin position="714"/>
        <end position="740"/>
    </location>
</feature>
<evidence type="ECO:0000313" key="9">
    <source>
        <dbReference type="EMBL" id="AOM78567.1"/>
    </source>
</evidence>
<dbReference type="Pfam" id="PF12704">
    <property type="entry name" value="MacB_PCD"/>
    <property type="match status" value="1"/>
</dbReference>
<dbReference type="RefSeq" id="WP_069380232.1">
    <property type="nucleotide sequence ID" value="NZ_CP017141.1"/>
</dbReference>
<feature type="transmembrane region" description="Helical" evidence="6">
    <location>
        <begin position="327"/>
        <end position="352"/>
    </location>
</feature>
<dbReference type="GO" id="GO:0022857">
    <property type="term" value="F:transmembrane transporter activity"/>
    <property type="evidence" value="ECO:0007669"/>
    <property type="project" value="TreeGrafter"/>
</dbReference>
<dbReference type="PANTHER" id="PTHR30572:SF18">
    <property type="entry name" value="ABC-TYPE MACROLIDE FAMILY EXPORT SYSTEM PERMEASE COMPONENT 2"/>
    <property type="match status" value="1"/>
</dbReference>
<dbReference type="InterPro" id="IPR025857">
    <property type="entry name" value="MacB_PCD"/>
</dbReference>
<feature type="domain" description="ABC3 transporter permease C-terminal" evidence="7">
    <location>
        <begin position="288"/>
        <end position="404"/>
    </location>
</feature>
<dbReference type="GO" id="GO:0005886">
    <property type="term" value="C:plasma membrane"/>
    <property type="evidence" value="ECO:0007669"/>
    <property type="project" value="UniProtKB-SubCell"/>
</dbReference>
<dbReference type="AlphaFoldDB" id="A0A1D7QIR8"/>
<dbReference type="EMBL" id="CP017141">
    <property type="protein sequence ID" value="AOM78567.1"/>
    <property type="molecule type" value="Genomic_DNA"/>
</dbReference>